<accession>A0A371G420</accession>
<dbReference type="PANTHER" id="PTHR12172:SF4">
    <property type="entry name" value="NUCLEOSIDE TRIPHOSPHATE HYDROLASE SUPERFAMILY PROTEIN, PUTATIVE-RELATED"/>
    <property type="match status" value="1"/>
</dbReference>
<organism evidence="9 10">
    <name type="scientific">Mucuna pruriens</name>
    <name type="common">Velvet bean</name>
    <name type="synonym">Dolichos pruriens</name>
    <dbReference type="NCBI Taxonomy" id="157652"/>
    <lineage>
        <taxon>Eukaryota</taxon>
        <taxon>Viridiplantae</taxon>
        <taxon>Streptophyta</taxon>
        <taxon>Embryophyta</taxon>
        <taxon>Tracheophyta</taxon>
        <taxon>Spermatophyta</taxon>
        <taxon>Magnoliopsida</taxon>
        <taxon>eudicotyledons</taxon>
        <taxon>Gunneridae</taxon>
        <taxon>Pentapetalae</taxon>
        <taxon>rosids</taxon>
        <taxon>fabids</taxon>
        <taxon>Fabales</taxon>
        <taxon>Fabaceae</taxon>
        <taxon>Papilionoideae</taxon>
        <taxon>50 kb inversion clade</taxon>
        <taxon>NPAAA clade</taxon>
        <taxon>indigoferoid/millettioid clade</taxon>
        <taxon>Phaseoleae</taxon>
        <taxon>Mucuna</taxon>
    </lineage>
</organism>
<name>A0A371G420_MUCPR</name>
<evidence type="ECO:0000256" key="5">
    <source>
        <dbReference type="ARBA" id="ARBA00022840"/>
    </source>
</evidence>
<keyword evidence="5" id="KW-0067">ATP-binding</keyword>
<evidence type="ECO:0000313" key="10">
    <source>
        <dbReference type="Proteomes" id="UP000257109"/>
    </source>
</evidence>
<feature type="non-terminal residue" evidence="9">
    <location>
        <position position="1"/>
    </location>
</feature>
<feature type="non-terminal residue" evidence="9">
    <location>
        <position position="367"/>
    </location>
</feature>
<feature type="compositionally biased region" description="Basic residues" evidence="8">
    <location>
        <begin position="23"/>
        <end position="40"/>
    </location>
</feature>
<gene>
    <name evidence="9" type="ORF">CR513_33515</name>
</gene>
<dbReference type="Gene3D" id="3.40.50.300">
    <property type="entry name" value="P-loop containing nucleotide triphosphate hydrolases"/>
    <property type="match status" value="1"/>
</dbReference>
<keyword evidence="3" id="KW-0547">Nucleotide-binding</keyword>
<dbReference type="GO" id="GO:0000077">
    <property type="term" value="P:DNA damage checkpoint signaling"/>
    <property type="evidence" value="ECO:0007669"/>
    <property type="project" value="TreeGrafter"/>
</dbReference>
<dbReference type="GO" id="GO:0005634">
    <property type="term" value="C:nucleus"/>
    <property type="evidence" value="ECO:0007669"/>
    <property type="project" value="UniProtKB-SubCell"/>
</dbReference>
<dbReference type="GO" id="GO:0005524">
    <property type="term" value="F:ATP binding"/>
    <property type="evidence" value="ECO:0007669"/>
    <property type="project" value="UniProtKB-KW"/>
</dbReference>
<dbReference type="PANTHER" id="PTHR12172">
    <property type="entry name" value="CELL CYCLE CHECKPOINT PROTEIN RAD17"/>
    <property type="match status" value="1"/>
</dbReference>
<comment type="subcellular location">
    <subcellularLocation>
        <location evidence="1">Nucleus</location>
    </subcellularLocation>
</comment>
<dbReference type="OrthoDB" id="1750028at2759"/>
<dbReference type="AlphaFoldDB" id="A0A371G420"/>
<evidence type="ECO:0000256" key="4">
    <source>
        <dbReference type="ARBA" id="ARBA00022763"/>
    </source>
</evidence>
<comment type="caution">
    <text evidence="9">The sequence shown here is derived from an EMBL/GenBank/DDBJ whole genome shotgun (WGS) entry which is preliminary data.</text>
</comment>
<evidence type="ECO:0000313" key="9">
    <source>
        <dbReference type="EMBL" id="RDX85315.1"/>
    </source>
</evidence>
<keyword evidence="10" id="KW-1185">Reference proteome</keyword>
<dbReference type="InterPro" id="IPR004582">
    <property type="entry name" value="Checkpoint_prot_Rad17_Rad24"/>
</dbReference>
<feature type="region of interest" description="Disordered" evidence="8">
    <location>
        <begin position="1"/>
        <end position="54"/>
    </location>
</feature>
<dbReference type="GO" id="GO:0033314">
    <property type="term" value="P:mitotic DNA replication checkpoint signaling"/>
    <property type="evidence" value="ECO:0007669"/>
    <property type="project" value="TreeGrafter"/>
</dbReference>
<keyword evidence="4" id="KW-0227">DNA damage</keyword>
<keyword evidence="6" id="KW-0539">Nucleus</keyword>
<keyword evidence="7" id="KW-0131">Cell cycle</keyword>
<dbReference type="GO" id="GO:0003682">
    <property type="term" value="F:chromatin binding"/>
    <property type="evidence" value="ECO:0007669"/>
    <property type="project" value="TreeGrafter"/>
</dbReference>
<protein>
    <submittedName>
        <fullName evidence="9">Uncharacterized protein</fullName>
    </submittedName>
</protein>
<dbReference type="Proteomes" id="UP000257109">
    <property type="component" value="Unassembled WGS sequence"/>
</dbReference>
<proteinExistence type="inferred from homology"/>
<dbReference type="InterPro" id="IPR027417">
    <property type="entry name" value="P-loop_NTPase"/>
</dbReference>
<sequence length="367" mass="40948">MKDLGTPKSRRKAGKEKQSSPAARKKMKSPAKLTPKKRAFKSSTPKRIFSVTKKKGSDVVSSGSVRRIDSWFQTKLSAEGDSGMIAGSKIHPYFSLWKAEKKTQEQERRLSAARRERGGVIGGPIHVFENVQDDASPLDWSGWTFLGKTNIEDFGPESSILSVLEGSVESLNLDNFSSVLKPSSASTSQSAMSCPSQLSIQPDSMLEISPPNSAVLANEQVICPSKPEDAKVDLDFEENEVNTFLGHKGIFRKSDTEPLSKFLQESMRSYYHSCEGKAEGSLWIHKYKPIKAFEVCGNKEAMNFINDWLHLWHEKNCPCRKDSSNKDHSNRQDDDDDYICSDSEYISEDINEEDSLQNVLLITGPIG</sequence>
<evidence type="ECO:0000256" key="8">
    <source>
        <dbReference type="SAM" id="MobiDB-lite"/>
    </source>
</evidence>
<evidence type="ECO:0000256" key="3">
    <source>
        <dbReference type="ARBA" id="ARBA00022741"/>
    </source>
</evidence>
<dbReference type="GO" id="GO:0003689">
    <property type="term" value="F:DNA clamp loader activity"/>
    <property type="evidence" value="ECO:0007669"/>
    <property type="project" value="TreeGrafter"/>
</dbReference>
<evidence type="ECO:0000256" key="7">
    <source>
        <dbReference type="ARBA" id="ARBA00023306"/>
    </source>
</evidence>
<comment type="similarity">
    <text evidence="2">Belongs to the rad17/RAD24 family.</text>
</comment>
<dbReference type="STRING" id="157652.A0A371G420"/>
<reference evidence="9" key="1">
    <citation type="submission" date="2018-05" db="EMBL/GenBank/DDBJ databases">
        <title>Draft genome of Mucuna pruriens seed.</title>
        <authorList>
            <person name="Nnadi N.E."/>
            <person name="Vos R."/>
            <person name="Hasami M.H."/>
            <person name="Devisetty U.K."/>
            <person name="Aguiy J.C."/>
        </authorList>
    </citation>
    <scope>NUCLEOTIDE SEQUENCE [LARGE SCALE GENOMIC DNA]</scope>
    <source>
        <strain evidence="9">JCA_2017</strain>
    </source>
</reference>
<dbReference type="EMBL" id="QJKJ01006826">
    <property type="protein sequence ID" value="RDX85315.1"/>
    <property type="molecule type" value="Genomic_DNA"/>
</dbReference>
<evidence type="ECO:0000256" key="2">
    <source>
        <dbReference type="ARBA" id="ARBA00006168"/>
    </source>
</evidence>
<evidence type="ECO:0000256" key="1">
    <source>
        <dbReference type="ARBA" id="ARBA00004123"/>
    </source>
</evidence>
<evidence type="ECO:0000256" key="6">
    <source>
        <dbReference type="ARBA" id="ARBA00023242"/>
    </source>
</evidence>
<dbReference type="GO" id="GO:0006281">
    <property type="term" value="P:DNA repair"/>
    <property type="evidence" value="ECO:0007669"/>
    <property type="project" value="InterPro"/>
</dbReference>